<proteinExistence type="inferred from homology"/>
<dbReference type="PROSITE" id="PS52029">
    <property type="entry name" value="LD_TPASE"/>
    <property type="match status" value="1"/>
</dbReference>
<name>A0ABQ5Z5I4_9SPHN</name>
<feature type="chain" id="PRO_5045913352" description="L,D-TPase catalytic domain-containing protein" evidence="8">
    <location>
        <begin position="20"/>
        <end position="182"/>
    </location>
</feature>
<keyword evidence="4 7" id="KW-0133">Cell shape</keyword>
<dbReference type="PANTHER" id="PTHR30582">
    <property type="entry name" value="L,D-TRANSPEPTIDASE"/>
    <property type="match status" value="1"/>
</dbReference>
<dbReference type="Proteomes" id="UP001156703">
    <property type="component" value="Unassembled WGS sequence"/>
</dbReference>
<evidence type="ECO:0000313" key="11">
    <source>
        <dbReference type="Proteomes" id="UP001156703"/>
    </source>
</evidence>
<feature type="domain" description="L,D-TPase catalytic" evidence="9">
    <location>
        <begin position="72"/>
        <end position="181"/>
    </location>
</feature>
<dbReference type="Gene3D" id="2.40.440.10">
    <property type="entry name" value="L,D-transpeptidase catalytic domain-like"/>
    <property type="match status" value="1"/>
</dbReference>
<dbReference type="NCBIfam" id="NF004785">
    <property type="entry name" value="PRK06132.1-2"/>
    <property type="match status" value="1"/>
</dbReference>
<keyword evidence="3" id="KW-0808">Transferase</keyword>
<dbReference type="EMBL" id="BSOO01000006">
    <property type="protein sequence ID" value="GLR47239.1"/>
    <property type="molecule type" value="Genomic_DNA"/>
</dbReference>
<reference evidence="11" key="1">
    <citation type="journal article" date="2019" name="Int. J. Syst. Evol. Microbiol.">
        <title>The Global Catalogue of Microorganisms (GCM) 10K type strain sequencing project: providing services to taxonomists for standard genome sequencing and annotation.</title>
        <authorList>
            <consortium name="The Broad Institute Genomics Platform"/>
            <consortium name="The Broad Institute Genome Sequencing Center for Infectious Disease"/>
            <person name="Wu L."/>
            <person name="Ma J."/>
        </authorList>
    </citation>
    <scope>NUCLEOTIDE SEQUENCE [LARGE SCALE GENOMIC DNA]</scope>
    <source>
        <strain evidence="11">NBRC 102146</strain>
    </source>
</reference>
<dbReference type="InterPro" id="IPR005490">
    <property type="entry name" value="LD_TPept_cat_dom"/>
</dbReference>
<evidence type="ECO:0000256" key="2">
    <source>
        <dbReference type="ARBA" id="ARBA00005992"/>
    </source>
</evidence>
<comment type="caution">
    <text evidence="10">The sequence shown here is derived from an EMBL/GenBank/DDBJ whole genome shotgun (WGS) entry which is preliminary data.</text>
</comment>
<keyword evidence="5 7" id="KW-0573">Peptidoglycan synthesis</keyword>
<evidence type="ECO:0000256" key="1">
    <source>
        <dbReference type="ARBA" id="ARBA00004752"/>
    </source>
</evidence>
<dbReference type="InterPro" id="IPR038063">
    <property type="entry name" value="Transpep_catalytic_dom"/>
</dbReference>
<evidence type="ECO:0000256" key="5">
    <source>
        <dbReference type="ARBA" id="ARBA00022984"/>
    </source>
</evidence>
<comment type="pathway">
    <text evidence="1 7">Cell wall biogenesis; peptidoglycan biosynthesis.</text>
</comment>
<gene>
    <name evidence="10" type="ORF">GCM10007925_09500</name>
</gene>
<organism evidence="10 11">
    <name type="scientific">Sphingomonas astaxanthinifaciens DSM 22298</name>
    <dbReference type="NCBI Taxonomy" id="1123267"/>
    <lineage>
        <taxon>Bacteria</taxon>
        <taxon>Pseudomonadati</taxon>
        <taxon>Pseudomonadota</taxon>
        <taxon>Alphaproteobacteria</taxon>
        <taxon>Sphingomonadales</taxon>
        <taxon>Sphingomonadaceae</taxon>
        <taxon>Sphingomonas</taxon>
    </lineage>
</organism>
<feature type="active site" description="Proton donor/acceptor" evidence="7">
    <location>
        <position position="144"/>
    </location>
</feature>
<evidence type="ECO:0000313" key="10">
    <source>
        <dbReference type="EMBL" id="GLR47239.1"/>
    </source>
</evidence>
<evidence type="ECO:0000256" key="7">
    <source>
        <dbReference type="PROSITE-ProRule" id="PRU01373"/>
    </source>
</evidence>
<comment type="similarity">
    <text evidence="2">Belongs to the YkuD family.</text>
</comment>
<feature type="active site" description="Nucleophile" evidence="7">
    <location>
        <position position="157"/>
    </location>
</feature>
<keyword evidence="6 7" id="KW-0961">Cell wall biogenesis/degradation</keyword>
<evidence type="ECO:0000259" key="9">
    <source>
        <dbReference type="PROSITE" id="PS52029"/>
    </source>
</evidence>
<dbReference type="CDD" id="cd16913">
    <property type="entry name" value="YkuD_like"/>
    <property type="match status" value="1"/>
</dbReference>
<evidence type="ECO:0000256" key="3">
    <source>
        <dbReference type="ARBA" id="ARBA00022679"/>
    </source>
</evidence>
<dbReference type="InterPro" id="IPR050979">
    <property type="entry name" value="LD-transpeptidase"/>
</dbReference>
<dbReference type="PANTHER" id="PTHR30582:SF2">
    <property type="entry name" value="L,D-TRANSPEPTIDASE YCIB-RELATED"/>
    <property type="match status" value="1"/>
</dbReference>
<keyword evidence="11" id="KW-1185">Reference proteome</keyword>
<sequence length="182" mass="19340">MAKKLLISLALASALAACATEGPKPLPAAPAKFGWGHSDRAAQAEARVFGGTLPLKAGEWKWNAAAPKAGASELVVSLGRQRAWLYRGGELAAVTTISSGSPGHESPVGRFPIMEKQRFHRSNRYSAAPMPFMQRLNQWGVALHGGAIPPYPASHGCIRLPMAFAEKLYAVTAVGTPVWVED</sequence>
<protein>
    <recommendedName>
        <fullName evidence="9">L,D-TPase catalytic domain-containing protein</fullName>
    </recommendedName>
</protein>
<keyword evidence="8" id="KW-0732">Signal</keyword>
<evidence type="ECO:0000256" key="6">
    <source>
        <dbReference type="ARBA" id="ARBA00023316"/>
    </source>
</evidence>
<feature type="signal peptide" evidence="8">
    <location>
        <begin position="1"/>
        <end position="19"/>
    </location>
</feature>
<dbReference type="PROSITE" id="PS51257">
    <property type="entry name" value="PROKAR_LIPOPROTEIN"/>
    <property type="match status" value="1"/>
</dbReference>
<dbReference type="Pfam" id="PF03734">
    <property type="entry name" value="YkuD"/>
    <property type="match status" value="1"/>
</dbReference>
<dbReference type="SUPFAM" id="SSF141523">
    <property type="entry name" value="L,D-transpeptidase catalytic domain-like"/>
    <property type="match status" value="1"/>
</dbReference>
<evidence type="ECO:0000256" key="4">
    <source>
        <dbReference type="ARBA" id="ARBA00022960"/>
    </source>
</evidence>
<accession>A0ABQ5Z5I4</accession>
<evidence type="ECO:0000256" key="8">
    <source>
        <dbReference type="SAM" id="SignalP"/>
    </source>
</evidence>